<dbReference type="PANTHER" id="PTHR14950">
    <property type="entry name" value="DICER-RELATED"/>
    <property type="match status" value="1"/>
</dbReference>
<evidence type="ECO:0000259" key="20">
    <source>
        <dbReference type="PROSITE" id="PS51194"/>
    </source>
</evidence>
<keyword evidence="14" id="KW-0051">Antiviral defense</keyword>
<dbReference type="CDD" id="cd18034">
    <property type="entry name" value="DEXHc_dicer"/>
    <property type="match status" value="1"/>
</dbReference>
<keyword evidence="11" id="KW-0067">ATP-binding</keyword>
<evidence type="ECO:0000256" key="15">
    <source>
        <dbReference type="ARBA" id="ARBA00023211"/>
    </source>
</evidence>
<feature type="region of interest" description="Disordered" evidence="17">
    <location>
        <begin position="1402"/>
        <end position="1423"/>
    </location>
</feature>
<accession>A0AAD9HZR4</accession>
<evidence type="ECO:0000256" key="16">
    <source>
        <dbReference type="ARBA" id="ARBA00035116"/>
    </source>
</evidence>
<keyword evidence="9" id="KW-0347">Helicase</keyword>
<feature type="region of interest" description="Disordered" evidence="17">
    <location>
        <begin position="1499"/>
        <end position="1539"/>
    </location>
</feature>
<dbReference type="InterPro" id="IPR056755">
    <property type="entry name" value="DSRM_2"/>
</dbReference>
<dbReference type="GO" id="GO:0004525">
    <property type="term" value="F:ribonuclease III activity"/>
    <property type="evidence" value="ECO:0007669"/>
    <property type="project" value="InterPro"/>
</dbReference>
<dbReference type="InterPro" id="IPR005034">
    <property type="entry name" value="Dicer_dimerisation"/>
</dbReference>
<keyword evidence="8" id="KW-0378">Hydrolase</keyword>
<evidence type="ECO:0000256" key="1">
    <source>
        <dbReference type="ARBA" id="ARBA00001936"/>
    </source>
</evidence>
<dbReference type="GO" id="GO:0005634">
    <property type="term" value="C:nucleus"/>
    <property type="evidence" value="ECO:0007669"/>
    <property type="project" value="TreeGrafter"/>
</dbReference>
<comment type="cofactor">
    <cofactor evidence="2">
        <name>Mg(2+)</name>
        <dbReference type="ChEBI" id="CHEBI:18420"/>
    </cofactor>
</comment>
<keyword evidence="22" id="KW-1185">Reference proteome</keyword>
<keyword evidence="12" id="KW-0460">Magnesium</keyword>
<dbReference type="PROSITE" id="PS00517">
    <property type="entry name" value="RNASE_3_1"/>
    <property type="match status" value="1"/>
</dbReference>
<dbReference type="Proteomes" id="UP001217918">
    <property type="component" value="Unassembled WGS sequence"/>
</dbReference>
<dbReference type="PROSITE" id="PS51192">
    <property type="entry name" value="HELICASE_ATP_BIND_1"/>
    <property type="match status" value="1"/>
</dbReference>
<evidence type="ECO:0000256" key="7">
    <source>
        <dbReference type="ARBA" id="ARBA00022741"/>
    </source>
</evidence>
<dbReference type="InterPro" id="IPR014001">
    <property type="entry name" value="Helicase_ATP-bd"/>
</dbReference>
<dbReference type="GO" id="GO:0030422">
    <property type="term" value="P:siRNA processing"/>
    <property type="evidence" value="ECO:0007669"/>
    <property type="project" value="TreeGrafter"/>
</dbReference>
<dbReference type="Pfam" id="PF24995">
    <property type="entry name" value="DSRM_2"/>
    <property type="match status" value="1"/>
</dbReference>
<comment type="similarity">
    <text evidence="16">Belongs to the helicase family. Dicer subfamily.</text>
</comment>
<dbReference type="PANTHER" id="PTHR14950:SF62">
    <property type="entry name" value="DICER-LIKE PROTEIN 1"/>
    <property type="match status" value="1"/>
</dbReference>
<dbReference type="SMART" id="SM00490">
    <property type="entry name" value="HELICc"/>
    <property type="match status" value="1"/>
</dbReference>
<organism evidence="21 22">
    <name type="scientific">Phyllachora maydis</name>
    <dbReference type="NCBI Taxonomy" id="1825666"/>
    <lineage>
        <taxon>Eukaryota</taxon>
        <taxon>Fungi</taxon>
        <taxon>Dikarya</taxon>
        <taxon>Ascomycota</taxon>
        <taxon>Pezizomycotina</taxon>
        <taxon>Sordariomycetes</taxon>
        <taxon>Sordariomycetidae</taxon>
        <taxon>Phyllachorales</taxon>
        <taxon>Phyllachoraceae</taxon>
        <taxon>Phyllachora</taxon>
    </lineage>
</organism>
<dbReference type="Gene3D" id="3.40.50.300">
    <property type="entry name" value="P-loop containing nucleotide triphosphate hydrolases"/>
    <property type="match status" value="2"/>
</dbReference>
<comment type="cofactor">
    <cofactor evidence="1">
        <name>Mn(2+)</name>
        <dbReference type="ChEBI" id="CHEBI:29035"/>
    </cofactor>
</comment>
<evidence type="ECO:0000256" key="8">
    <source>
        <dbReference type="ARBA" id="ARBA00022801"/>
    </source>
</evidence>
<evidence type="ECO:0000256" key="11">
    <source>
        <dbReference type="ARBA" id="ARBA00022840"/>
    </source>
</evidence>
<name>A0AAD9HZR4_9PEZI</name>
<dbReference type="GO" id="GO:0050688">
    <property type="term" value="P:regulation of defense response to virus"/>
    <property type="evidence" value="ECO:0007669"/>
    <property type="project" value="UniProtKB-KW"/>
</dbReference>
<feature type="compositionally biased region" description="Basic and acidic residues" evidence="17">
    <location>
        <begin position="1409"/>
        <end position="1423"/>
    </location>
</feature>
<evidence type="ECO:0000256" key="10">
    <source>
        <dbReference type="ARBA" id="ARBA00022833"/>
    </source>
</evidence>
<reference evidence="21" key="1">
    <citation type="journal article" date="2023" name="Mol. Plant Microbe Interact.">
        <title>Elucidating the Obligate Nature and Biological Capacity of an Invasive Fungal Corn Pathogen.</title>
        <authorList>
            <person name="MacCready J.S."/>
            <person name="Roggenkamp E.M."/>
            <person name="Gdanetz K."/>
            <person name="Chilvers M.I."/>
        </authorList>
    </citation>
    <scope>NUCLEOTIDE SEQUENCE</scope>
    <source>
        <strain evidence="21">PM02</strain>
    </source>
</reference>
<comment type="caution">
    <text evidence="21">The sequence shown here is derived from an EMBL/GenBank/DDBJ whole genome shotgun (WGS) entry which is preliminary data.</text>
</comment>
<dbReference type="PROSITE" id="PS51194">
    <property type="entry name" value="HELICASE_CTER"/>
    <property type="match status" value="1"/>
</dbReference>
<dbReference type="FunFam" id="3.40.50.300:FF:000628">
    <property type="entry name" value="Endoribonuclease Dicer"/>
    <property type="match status" value="1"/>
</dbReference>
<evidence type="ECO:0000256" key="17">
    <source>
        <dbReference type="SAM" id="MobiDB-lite"/>
    </source>
</evidence>
<dbReference type="SUPFAM" id="SSF69065">
    <property type="entry name" value="RNase III domain-like"/>
    <property type="match status" value="2"/>
</dbReference>
<dbReference type="GO" id="GO:0003723">
    <property type="term" value="F:RNA binding"/>
    <property type="evidence" value="ECO:0007669"/>
    <property type="project" value="UniProtKB-KW"/>
</dbReference>
<proteinExistence type="inferred from homology"/>
<evidence type="ECO:0000259" key="19">
    <source>
        <dbReference type="PROSITE" id="PS51192"/>
    </source>
</evidence>
<dbReference type="SUPFAM" id="SSF52540">
    <property type="entry name" value="P-loop containing nucleoside triphosphate hydrolases"/>
    <property type="match status" value="1"/>
</dbReference>
<dbReference type="GO" id="GO:0051607">
    <property type="term" value="P:defense response to virus"/>
    <property type="evidence" value="ECO:0007669"/>
    <property type="project" value="UniProtKB-KW"/>
</dbReference>
<protein>
    <recommendedName>
        <fullName evidence="3">Dicer-like protein 1</fullName>
    </recommendedName>
</protein>
<dbReference type="EMBL" id="JAQQPM010000001">
    <property type="protein sequence ID" value="KAK2067767.1"/>
    <property type="molecule type" value="Genomic_DNA"/>
</dbReference>
<feature type="compositionally biased region" description="Acidic residues" evidence="17">
    <location>
        <begin position="1504"/>
        <end position="1514"/>
    </location>
</feature>
<keyword evidence="13" id="KW-0694">RNA-binding</keyword>
<evidence type="ECO:0000256" key="4">
    <source>
        <dbReference type="ARBA" id="ARBA00022721"/>
    </source>
</evidence>
<dbReference type="GO" id="GO:0003677">
    <property type="term" value="F:DNA binding"/>
    <property type="evidence" value="ECO:0007669"/>
    <property type="project" value="InterPro"/>
</dbReference>
<dbReference type="Pfam" id="PF04851">
    <property type="entry name" value="ResIII"/>
    <property type="match status" value="1"/>
</dbReference>
<dbReference type="Pfam" id="PF00271">
    <property type="entry name" value="Helicase_C"/>
    <property type="match status" value="1"/>
</dbReference>
<dbReference type="SMART" id="SM00535">
    <property type="entry name" value="RIBOc"/>
    <property type="match status" value="2"/>
</dbReference>
<evidence type="ECO:0000256" key="9">
    <source>
        <dbReference type="ARBA" id="ARBA00022806"/>
    </source>
</evidence>
<dbReference type="Gene3D" id="1.10.1520.10">
    <property type="entry name" value="Ribonuclease III domain"/>
    <property type="match status" value="2"/>
</dbReference>
<dbReference type="GO" id="GO:0005524">
    <property type="term" value="F:ATP binding"/>
    <property type="evidence" value="ECO:0007669"/>
    <property type="project" value="UniProtKB-KW"/>
</dbReference>
<evidence type="ECO:0000256" key="12">
    <source>
        <dbReference type="ARBA" id="ARBA00022842"/>
    </source>
</evidence>
<dbReference type="SMART" id="SM00487">
    <property type="entry name" value="DEXDc"/>
    <property type="match status" value="1"/>
</dbReference>
<evidence type="ECO:0000256" key="14">
    <source>
        <dbReference type="ARBA" id="ARBA00023118"/>
    </source>
</evidence>
<feature type="domain" description="Helicase ATP-binding" evidence="19">
    <location>
        <begin position="132"/>
        <end position="313"/>
    </location>
</feature>
<evidence type="ECO:0000313" key="21">
    <source>
        <dbReference type="EMBL" id="KAK2067767.1"/>
    </source>
</evidence>
<feature type="compositionally biased region" description="Low complexity" evidence="17">
    <location>
        <begin position="1"/>
        <end position="11"/>
    </location>
</feature>
<keyword evidence="5" id="KW-0479">Metal-binding</keyword>
<dbReference type="GO" id="GO:0046872">
    <property type="term" value="F:metal ion binding"/>
    <property type="evidence" value="ECO:0007669"/>
    <property type="project" value="UniProtKB-KW"/>
</dbReference>
<dbReference type="InterPro" id="IPR036389">
    <property type="entry name" value="RNase_III_sf"/>
</dbReference>
<evidence type="ECO:0000259" key="18">
    <source>
        <dbReference type="PROSITE" id="PS50142"/>
    </source>
</evidence>
<gene>
    <name evidence="21" type="ORF">P8C59_001477</name>
</gene>
<feature type="domain" description="Helicase C-terminal" evidence="20">
    <location>
        <begin position="454"/>
        <end position="626"/>
    </location>
</feature>
<feature type="domain" description="RNase III" evidence="18">
    <location>
        <begin position="966"/>
        <end position="1113"/>
    </location>
</feature>
<keyword evidence="7" id="KW-0547">Nucleotide-binding</keyword>
<dbReference type="InterPro" id="IPR006935">
    <property type="entry name" value="Helicase/UvrB_N"/>
</dbReference>
<dbReference type="CDD" id="cd00593">
    <property type="entry name" value="RIBOc"/>
    <property type="match status" value="2"/>
</dbReference>
<dbReference type="Pfam" id="PF00636">
    <property type="entry name" value="Ribonuclease_3"/>
    <property type="match status" value="2"/>
</dbReference>
<dbReference type="GO" id="GO:0004386">
    <property type="term" value="F:helicase activity"/>
    <property type="evidence" value="ECO:0007669"/>
    <property type="project" value="UniProtKB-KW"/>
</dbReference>
<dbReference type="FunFam" id="1.10.1520.10:FF:000015">
    <property type="entry name" value="Dicer-like protein 1"/>
    <property type="match status" value="1"/>
</dbReference>
<evidence type="ECO:0000313" key="22">
    <source>
        <dbReference type="Proteomes" id="UP001217918"/>
    </source>
</evidence>
<keyword evidence="6" id="KW-0677">Repeat</keyword>
<dbReference type="Pfam" id="PF03368">
    <property type="entry name" value="Dicer_dimer"/>
    <property type="match status" value="1"/>
</dbReference>
<keyword evidence="15" id="KW-0464">Manganese</keyword>
<keyword evidence="10" id="KW-0862">Zinc</keyword>
<evidence type="ECO:0000256" key="13">
    <source>
        <dbReference type="ARBA" id="ARBA00022884"/>
    </source>
</evidence>
<evidence type="ECO:0000256" key="3">
    <source>
        <dbReference type="ARBA" id="ARBA00020797"/>
    </source>
</evidence>
<dbReference type="GO" id="GO:0005737">
    <property type="term" value="C:cytoplasm"/>
    <property type="evidence" value="ECO:0007669"/>
    <property type="project" value="TreeGrafter"/>
</dbReference>
<evidence type="ECO:0000256" key="5">
    <source>
        <dbReference type="ARBA" id="ARBA00022723"/>
    </source>
</evidence>
<keyword evidence="4" id="KW-0930">Antiviral protein</keyword>
<dbReference type="InterPro" id="IPR000999">
    <property type="entry name" value="RNase_III_dom"/>
</dbReference>
<evidence type="ECO:0000256" key="6">
    <source>
        <dbReference type="ARBA" id="ARBA00022737"/>
    </source>
</evidence>
<feature type="region of interest" description="Disordered" evidence="17">
    <location>
        <begin position="1"/>
        <end position="61"/>
    </location>
</feature>
<evidence type="ECO:0000256" key="2">
    <source>
        <dbReference type="ARBA" id="ARBA00001946"/>
    </source>
</evidence>
<dbReference type="InterPro" id="IPR027417">
    <property type="entry name" value="P-loop_NTPase"/>
</dbReference>
<feature type="domain" description="RNase III" evidence="18">
    <location>
        <begin position="1164"/>
        <end position="1340"/>
    </location>
</feature>
<dbReference type="PROSITE" id="PS50142">
    <property type="entry name" value="RNASE_3_2"/>
    <property type="match status" value="2"/>
</dbReference>
<feature type="compositionally biased region" description="Acidic residues" evidence="17">
    <location>
        <begin position="35"/>
        <end position="51"/>
    </location>
</feature>
<sequence length="1539" mass="173955">MEESSATSSSSVMDETGLQDRPVAIQQAANHLELPDDALADGDAEDSDNDQSLDTGVKRWTVNEPARPRKVTAKKLADTAAFDQYIEENRERFGKAVGTDITDLDNRSAAWLVRNFEAKKIIGNPRDYQTELFEKAKEENTIAVLDTGSGKTLIAVLLLRWTVEQELERRAAGGTRKVAFFLVDKVALVFQQHAVLACNLDYEVAKFHGDNVVGRMTEEFWRTTLDSNKIIVLTAEILAQCLYHSYIRMEEINLLIFDEAHHTKKNHPYARIIKDHYFSVDKGDRPRILGMTASPVDSRDDPQRAAEVLESLLSSRIATTADASTLQQTICKPKLEREEEYAMLPDPYDTPLQKTLKNLLKSHHQFQKSLRWATKATSELGPWIADRFWQLKLDEHRLPKIEANAERDLQGYLCSYGKLEERIQQLRDAVGLVKSRPLPEAQPHPMLLSSKVLKLWQILTEAFQGEAGSQRRAIVFVEERNAVTMLMDLFRQPNMQIPGLKLGYLMGVATRGTATNDRLQTDNSFLEQMKTMVGFRDGQLNCILATSVAEEGLDIPDCNFIVRFDLCQTLIQYIQSRGRARMRDSEYVHMMEMYNTDHRRVVDECRAQETTLRKFCEAMPEDRKLRGFNYDEEFFLQAEKGQRRYKVLSTGATLNYRQSLGCLHGFIASLPHVANTSLVASFAIAPVEGGFHAAFEMCVQLHKQGLLDDNLRPIFEKQLPAMRSARLAISSKKKGEYKRRIKPEVWSITATKFTLKLFKDVFSKEYEASSADLPYFLAPANKGHDFDFSTVDDLAQLVDWQALESVQSHDYLDCDYDAPDDFWEGKYIVDPYDGSRKFFLRRRRPGMKATDEVPEGVAAANHRAWKLAADKNIVNYSNGMWVNARKKWVLQENQPVFEAELIPLRRNLLDDDVDEGTLRPRQCFIILQPLKISPLPTSTVVMAYNFPAIVHRIESSLIAQDACNLLGLTIRPDLALEALTKDSDNSGEQDAEQLNFQAGMGNNYERLEFLGDCFLKMATTIAIYSHFPDKDEFLYHVERMLLICNRNLFNNALEVNLQEYIRSMSFDRRSWYPAGLKLLRGKVTCPREKHTLGYKSIADVCEALIGAAYLSTFEQNDMDMAVRAVSVMVKDKMHDYTAWSQYRERWTKPAWVTAEATAVDVDMARKFAQRLGYSFRHPRLLRCAFMHPSSNSQLYYKLPSYQQLEFLGDALFDMVCVDFLFHRFPGADPQWLTEHKMAMVSNQFLACLAVELGFHRCIVVCLSQLQKKIRDYVDVMEVARSDAKQAAVAAGKPETEYARHYWCEDTSSGTASGALAGVSAPKCLPDVVEAYIGALFLDSGCDLAVVRDFFRRHVQPFFEDMHIYDTYANNHPVTFLANLMGTRLHCNDWRLINREIPADGKAAAPTAARSEDGDRGDAAADETAAERLHEDGLAAIIKGTRVVSGLMVHGTPWHVVSADSIRYAKVRAAKRALKEMDGLDPAAFRAKYKCNCPLPEEDAKATEACDDAGADEDPAAATGGQGDSHPGSRGGEELVVEVS</sequence>
<dbReference type="InterPro" id="IPR001650">
    <property type="entry name" value="Helicase_C-like"/>
</dbReference>